<evidence type="ECO:0000313" key="10">
    <source>
        <dbReference type="EMBL" id="QGT79581.1"/>
    </source>
</evidence>
<dbReference type="PROSITE" id="PS00374">
    <property type="entry name" value="MGMT"/>
    <property type="match status" value="1"/>
</dbReference>
<dbReference type="Pfam" id="PF01035">
    <property type="entry name" value="DNA_binding_1"/>
    <property type="match status" value="1"/>
</dbReference>
<dbReference type="InterPro" id="IPR036388">
    <property type="entry name" value="WH-like_DNA-bd_sf"/>
</dbReference>
<evidence type="ECO:0000256" key="6">
    <source>
        <dbReference type="ARBA" id="ARBA00022763"/>
    </source>
</evidence>
<reference evidence="10 11" key="1">
    <citation type="submission" date="2019-11" db="EMBL/GenBank/DDBJ databases">
        <authorList>
            <person name="Zhang J."/>
            <person name="Sun C."/>
        </authorList>
    </citation>
    <scope>NUCLEOTIDE SEQUENCE [LARGE SCALE GENOMIC DNA]</scope>
    <source>
        <strain evidence="11">sp2</strain>
    </source>
</reference>
<evidence type="ECO:0000256" key="7">
    <source>
        <dbReference type="ARBA" id="ARBA00023204"/>
    </source>
</evidence>
<proteinExistence type="inferred from homology"/>
<dbReference type="FunFam" id="1.10.10.10:FF:000214">
    <property type="entry name" value="Methylated-DNA--protein-cysteine methyltransferase"/>
    <property type="match status" value="1"/>
</dbReference>
<dbReference type="SUPFAM" id="SSF46767">
    <property type="entry name" value="Methylated DNA-protein cysteine methyltransferase, C-terminal domain"/>
    <property type="match status" value="1"/>
</dbReference>
<evidence type="ECO:0000256" key="5">
    <source>
        <dbReference type="ARBA" id="ARBA00022679"/>
    </source>
</evidence>
<keyword evidence="4 10" id="KW-0489">Methyltransferase</keyword>
<evidence type="ECO:0000256" key="8">
    <source>
        <dbReference type="ARBA" id="ARBA00049348"/>
    </source>
</evidence>
<dbReference type="NCBIfam" id="TIGR00589">
    <property type="entry name" value="ogt"/>
    <property type="match status" value="1"/>
</dbReference>
<evidence type="ECO:0000259" key="9">
    <source>
        <dbReference type="Pfam" id="PF01035"/>
    </source>
</evidence>
<dbReference type="InterPro" id="IPR036217">
    <property type="entry name" value="MethylDNA_cys_MeTrfase_DNAb"/>
</dbReference>
<dbReference type="GO" id="GO:0006281">
    <property type="term" value="P:DNA repair"/>
    <property type="evidence" value="ECO:0007669"/>
    <property type="project" value="UniProtKB-KW"/>
</dbReference>
<keyword evidence="6" id="KW-0227">DNA damage</keyword>
<dbReference type="KEGG" id="ghl:GM160_06280"/>
<protein>
    <recommendedName>
        <fullName evidence="3">methylated-DNA--[protein]-cysteine S-methyltransferase</fullName>
        <ecNumber evidence="3">2.1.1.63</ecNumber>
    </recommendedName>
</protein>
<feature type="domain" description="Methylated-DNA-[protein]-cysteine S-methyltransferase DNA binding" evidence="9">
    <location>
        <begin position="51"/>
        <end position="130"/>
    </location>
</feature>
<dbReference type="PANTHER" id="PTHR10815:SF13">
    <property type="entry name" value="METHYLATED-DNA--PROTEIN-CYSTEINE METHYLTRANSFERASE"/>
    <property type="match status" value="1"/>
</dbReference>
<dbReference type="GO" id="GO:0003908">
    <property type="term" value="F:methylated-DNA-[protein]-cysteine S-methyltransferase activity"/>
    <property type="evidence" value="ECO:0007669"/>
    <property type="project" value="UniProtKB-EC"/>
</dbReference>
<dbReference type="InterPro" id="IPR014048">
    <property type="entry name" value="MethylDNA_cys_MeTrfase_DNA-bd"/>
</dbReference>
<dbReference type="InterPro" id="IPR001497">
    <property type="entry name" value="MethylDNA_cys_MeTrfase_AS"/>
</dbReference>
<evidence type="ECO:0000256" key="3">
    <source>
        <dbReference type="ARBA" id="ARBA00011918"/>
    </source>
</evidence>
<evidence type="ECO:0000256" key="1">
    <source>
        <dbReference type="ARBA" id="ARBA00001286"/>
    </source>
</evidence>
<dbReference type="PANTHER" id="PTHR10815">
    <property type="entry name" value="METHYLATED-DNA--PROTEIN-CYSTEINE METHYLTRANSFERASE"/>
    <property type="match status" value="1"/>
</dbReference>
<dbReference type="CDD" id="cd06445">
    <property type="entry name" value="ATase"/>
    <property type="match status" value="1"/>
</dbReference>
<evidence type="ECO:0000313" key="11">
    <source>
        <dbReference type="Proteomes" id="UP000427716"/>
    </source>
</evidence>
<comment type="catalytic activity">
    <reaction evidence="1">
        <text>a 4-O-methyl-thymidine in DNA + L-cysteinyl-[protein] = a thymidine in DNA + S-methyl-L-cysteinyl-[protein]</text>
        <dbReference type="Rhea" id="RHEA:53428"/>
        <dbReference type="Rhea" id="RHEA-COMP:10131"/>
        <dbReference type="Rhea" id="RHEA-COMP:10132"/>
        <dbReference type="Rhea" id="RHEA-COMP:13555"/>
        <dbReference type="Rhea" id="RHEA-COMP:13556"/>
        <dbReference type="ChEBI" id="CHEBI:29950"/>
        <dbReference type="ChEBI" id="CHEBI:82612"/>
        <dbReference type="ChEBI" id="CHEBI:137386"/>
        <dbReference type="ChEBI" id="CHEBI:137387"/>
        <dbReference type="EC" id="2.1.1.63"/>
    </reaction>
</comment>
<sequence length="134" mass="14306">MRVEDDDNVEPHDTLPSAYADVVEALKGWGTSGGKPTDWTAHPGFPPSGTAFQRAVWAALCQVPWGESVGYGELARRVGRPGAARAVGQAVGANPWAPLVPCHRVLAAGQRLGGYAQGTRIKSRLLSLEDIDYR</sequence>
<organism evidence="10 11">
    <name type="scientific">Guyparkeria halophila</name>
    <dbReference type="NCBI Taxonomy" id="47960"/>
    <lineage>
        <taxon>Bacteria</taxon>
        <taxon>Pseudomonadati</taxon>
        <taxon>Pseudomonadota</taxon>
        <taxon>Gammaproteobacteria</taxon>
        <taxon>Chromatiales</taxon>
        <taxon>Thioalkalibacteraceae</taxon>
        <taxon>Guyparkeria</taxon>
    </lineage>
</organism>
<dbReference type="Proteomes" id="UP000427716">
    <property type="component" value="Chromosome"/>
</dbReference>
<keyword evidence="11" id="KW-1185">Reference proteome</keyword>
<dbReference type="Gene3D" id="1.10.10.10">
    <property type="entry name" value="Winged helix-like DNA-binding domain superfamily/Winged helix DNA-binding domain"/>
    <property type="match status" value="1"/>
</dbReference>
<comment type="catalytic activity">
    <reaction evidence="8">
        <text>a 6-O-methyl-2'-deoxyguanosine in DNA + L-cysteinyl-[protein] = S-methyl-L-cysteinyl-[protein] + a 2'-deoxyguanosine in DNA</text>
        <dbReference type="Rhea" id="RHEA:24000"/>
        <dbReference type="Rhea" id="RHEA-COMP:10131"/>
        <dbReference type="Rhea" id="RHEA-COMP:10132"/>
        <dbReference type="Rhea" id="RHEA-COMP:11367"/>
        <dbReference type="Rhea" id="RHEA-COMP:11368"/>
        <dbReference type="ChEBI" id="CHEBI:29950"/>
        <dbReference type="ChEBI" id="CHEBI:82612"/>
        <dbReference type="ChEBI" id="CHEBI:85445"/>
        <dbReference type="ChEBI" id="CHEBI:85448"/>
        <dbReference type="EC" id="2.1.1.63"/>
    </reaction>
</comment>
<comment type="similarity">
    <text evidence="2">Belongs to the MGMT family.</text>
</comment>
<name>A0A6I6D7U1_9GAMM</name>
<keyword evidence="7" id="KW-0234">DNA repair</keyword>
<dbReference type="EMBL" id="CP046415">
    <property type="protein sequence ID" value="QGT79581.1"/>
    <property type="molecule type" value="Genomic_DNA"/>
</dbReference>
<gene>
    <name evidence="10" type="ORF">GM160_06280</name>
</gene>
<keyword evidence="5 10" id="KW-0808">Transferase</keyword>
<dbReference type="GO" id="GO:0032259">
    <property type="term" value="P:methylation"/>
    <property type="evidence" value="ECO:0007669"/>
    <property type="project" value="UniProtKB-KW"/>
</dbReference>
<evidence type="ECO:0000256" key="2">
    <source>
        <dbReference type="ARBA" id="ARBA00008711"/>
    </source>
</evidence>
<accession>A0A6I6D7U1</accession>
<evidence type="ECO:0000256" key="4">
    <source>
        <dbReference type="ARBA" id="ARBA00022603"/>
    </source>
</evidence>
<dbReference type="EC" id="2.1.1.63" evidence="3"/>
<dbReference type="AlphaFoldDB" id="A0A6I6D7U1"/>